<keyword evidence="1" id="KW-0472">Membrane</keyword>
<reference evidence="4" key="2">
    <citation type="submission" date="2011-02" db="EMBL/GenBank/DDBJ databases">
        <title>The complete genome of Fluviicola taffensis DSM 16823.</title>
        <authorList>
            <consortium name="US DOE Joint Genome Institute (JGI-PGF)"/>
            <person name="Lucas S."/>
            <person name="Copeland A."/>
            <person name="Lapidus A."/>
            <person name="Bruce D."/>
            <person name="Goodwin L."/>
            <person name="Pitluck S."/>
            <person name="Kyrpides N."/>
            <person name="Mavromatis K."/>
            <person name="Ivanova N."/>
            <person name="Mikhailova N."/>
            <person name="Pagani I."/>
            <person name="Chertkov O."/>
            <person name="Detter J.C."/>
            <person name="Han C."/>
            <person name="Tapia R."/>
            <person name="Land M."/>
            <person name="Hauser L."/>
            <person name="Markowitz V."/>
            <person name="Cheng J.-F."/>
            <person name="Hugenholtz P."/>
            <person name="Woyke T."/>
            <person name="Wu D."/>
            <person name="Tindall B."/>
            <person name="Pomrenke H.G."/>
            <person name="Brambilla E."/>
            <person name="Klenk H.-P."/>
            <person name="Eisen J.A."/>
        </authorList>
    </citation>
    <scope>NUCLEOTIDE SEQUENCE [LARGE SCALE GENOMIC DNA]</scope>
    <source>
        <strain evidence="4">DSM 16823 / RW262 / RW262</strain>
    </source>
</reference>
<dbReference type="STRING" id="755732.Fluta_2784"/>
<evidence type="ECO:0000256" key="1">
    <source>
        <dbReference type="SAM" id="Phobius"/>
    </source>
</evidence>
<name>F2IGY3_FLUTR</name>
<dbReference type="OrthoDB" id="327621at2"/>
<feature type="transmembrane region" description="Helical" evidence="1">
    <location>
        <begin position="170"/>
        <end position="190"/>
    </location>
</feature>
<dbReference type="KEGG" id="fte:Fluta_2784"/>
<dbReference type="HOGENOM" id="CLU_887825_0_0_10"/>
<dbReference type="RefSeq" id="WP_013687533.1">
    <property type="nucleotide sequence ID" value="NC_015321.1"/>
</dbReference>
<feature type="transmembrane region" description="Helical" evidence="1">
    <location>
        <begin position="77"/>
        <end position="95"/>
    </location>
</feature>
<feature type="transmembrane region" description="Helical" evidence="1">
    <location>
        <begin position="134"/>
        <end position="158"/>
    </location>
</feature>
<keyword evidence="4" id="KW-1185">Reference proteome</keyword>
<feature type="transmembrane region" description="Helical" evidence="1">
    <location>
        <begin position="45"/>
        <end position="70"/>
    </location>
</feature>
<gene>
    <name evidence="3" type="ordered locus">Fluta_2784</name>
</gene>
<evidence type="ECO:0000313" key="3">
    <source>
        <dbReference type="EMBL" id="AEA44764.1"/>
    </source>
</evidence>
<reference evidence="3 4" key="1">
    <citation type="journal article" date="2011" name="Stand. Genomic Sci.">
        <title>Complete genome sequence of the gliding freshwater bacterium Fluviicola taffensis type strain (RW262).</title>
        <authorList>
            <person name="Woyke T."/>
            <person name="Chertkov O."/>
            <person name="Lapidus A."/>
            <person name="Nolan M."/>
            <person name="Lucas S."/>
            <person name="Del Rio T.G."/>
            <person name="Tice H."/>
            <person name="Cheng J.F."/>
            <person name="Tapia R."/>
            <person name="Han C."/>
            <person name="Goodwin L."/>
            <person name="Pitluck S."/>
            <person name="Liolios K."/>
            <person name="Pagani I."/>
            <person name="Ivanova N."/>
            <person name="Huntemann M."/>
            <person name="Mavromatis K."/>
            <person name="Mikhailova N."/>
            <person name="Pati A."/>
            <person name="Chen A."/>
            <person name="Palaniappan K."/>
            <person name="Land M."/>
            <person name="Hauser L."/>
            <person name="Brambilla E.M."/>
            <person name="Rohde M."/>
            <person name="Mwirichia R."/>
            <person name="Sikorski J."/>
            <person name="Tindall B.J."/>
            <person name="Goker M."/>
            <person name="Bristow J."/>
            <person name="Eisen J.A."/>
            <person name="Markowitz V."/>
            <person name="Hugenholtz P."/>
            <person name="Klenk H.P."/>
            <person name="Kyrpides N.C."/>
        </authorList>
    </citation>
    <scope>NUCLEOTIDE SEQUENCE [LARGE SCALE GENOMIC DNA]</scope>
    <source>
        <strain evidence="4">DSM 16823 / RW262 / RW262</strain>
    </source>
</reference>
<dbReference type="Pfam" id="PF09925">
    <property type="entry name" value="DUF2157"/>
    <property type="match status" value="1"/>
</dbReference>
<sequence length="313" mass="36379">MEQHEKRLSRTELTALANHADLSPEQKQEGFRDQILIQPTEYNQFLQWILLVGGISLLAFGFIFFFAFNWRDITPTWKFTTVLIFLLGFLIPSFLPKVPLLTKQLLVTISSVLVGVLFAVFGQVYQTGAFTYQFIALWLVLIVVWVFVMHFTPLWILFHLLLCTALYDYFNNFFAVYVYLFGVVALTVLWNEWKPNKSFPYWYLLTLLTPAIVFSTARTSVMITNDSFFAKFEWFEFSLFICCEVALFCLAIYKKWLVPIAHISLSLIIVMNAKVITRYDDNLFLPAFLTLGSLVGSVFFLIYLRNSWKNGKA</sequence>
<dbReference type="eggNOG" id="COG4984">
    <property type="taxonomic scope" value="Bacteria"/>
</dbReference>
<dbReference type="EMBL" id="CP002542">
    <property type="protein sequence ID" value="AEA44764.1"/>
    <property type="molecule type" value="Genomic_DNA"/>
</dbReference>
<feature type="transmembrane region" description="Helical" evidence="1">
    <location>
        <begin position="283"/>
        <end position="304"/>
    </location>
</feature>
<keyword evidence="1" id="KW-1133">Transmembrane helix</keyword>
<feature type="transmembrane region" description="Helical" evidence="1">
    <location>
        <begin position="260"/>
        <end position="277"/>
    </location>
</feature>
<evidence type="ECO:0000313" key="4">
    <source>
        <dbReference type="Proteomes" id="UP000007463"/>
    </source>
</evidence>
<dbReference type="Proteomes" id="UP000007463">
    <property type="component" value="Chromosome"/>
</dbReference>
<feature type="transmembrane region" description="Helical" evidence="1">
    <location>
        <begin position="101"/>
        <end position="122"/>
    </location>
</feature>
<dbReference type="InterPro" id="IPR018677">
    <property type="entry name" value="DUF2157"/>
</dbReference>
<feature type="domain" description="DUF2157" evidence="2">
    <location>
        <begin position="6"/>
        <end position="155"/>
    </location>
</feature>
<protein>
    <recommendedName>
        <fullName evidence="2">DUF2157 domain-containing protein</fullName>
    </recommendedName>
</protein>
<keyword evidence="1" id="KW-0812">Transmembrane</keyword>
<organism evidence="3 4">
    <name type="scientific">Fluviicola taffensis (strain DSM 16823 / NCIMB 13979 / RW262)</name>
    <dbReference type="NCBI Taxonomy" id="755732"/>
    <lineage>
        <taxon>Bacteria</taxon>
        <taxon>Pseudomonadati</taxon>
        <taxon>Bacteroidota</taxon>
        <taxon>Flavobacteriia</taxon>
        <taxon>Flavobacteriales</taxon>
        <taxon>Crocinitomicaceae</taxon>
        <taxon>Fluviicola</taxon>
    </lineage>
</organism>
<evidence type="ECO:0000259" key="2">
    <source>
        <dbReference type="Pfam" id="PF09925"/>
    </source>
</evidence>
<feature type="transmembrane region" description="Helical" evidence="1">
    <location>
        <begin position="202"/>
        <end position="223"/>
    </location>
</feature>
<feature type="transmembrane region" description="Helical" evidence="1">
    <location>
        <begin position="235"/>
        <end position="253"/>
    </location>
</feature>
<proteinExistence type="predicted"/>
<dbReference type="TCDB" id="9.B.8.2.9">
    <property type="family name" value="the duf2157 (duf2157) family"/>
</dbReference>
<accession>F2IGY3</accession>
<dbReference type="AlphaFoldDB" id="F2IGY3"/>